<protein>
    <submittedName>
        <fullName evidence="7">Tyrosine-type recombinase/integrase</fullName>
    </submittedName>
</protein>
<dbReference type="PROSITE" id="PS51898">
    <property type="entry name" value="TYR_RECOMBINASE"/>
    <property type="match status" value="1"/>
</dbReference>
<keyword evidence="3 4" id="KW-0238">DNA-binding</keyword>
<dbReference type="Proteomes" id="UP000826050">
    <property type="component" value="Chromosome"/>
</dbReference>
<organism evidence="7 8">
    <name type="scientific">Alcaligenes ammonioxydans</name>
    <dbReference type="NCBI Taxonomy" id="2582914"/>
    <lineage>
        <taxon>Bacteria</taxon>
        <taxon>Pseudomonadati</taxon>
        <taxon>Pseudomonadota</taxon>
        <taxon>Betaproteobacteria</taxon>
        <taxon>Burkholderiales</taxon>
        <taxon>Alcaligenaceae</taxon>
        <taxon>Alcaligenes</taxon>
    </lineage>
</organism>
<keyword evidence="8" id="KW-1185">Reference proteome</keyword>
<evidence type="ECO:0000256" key="1">
    <source>
        <dbReference type="ARBA" id="ARBA00008857"/>
    </source>
</evidence>
<dbReference type="PANTHER" id="PTHR30349">
    <property type="entry name" value="PHAGE INTEGRASE-RELATED"/>
    <property type="match status" value="1"/>
</dbReference>
<dbReference type="PROSITE" id="PS51900">
    <property type="entry name" value="CB"/>
    <property type="match status" value="1"/>
</dbReference>
<dbReference type="Pfam" id="PF00589">
    <property type="entry name" value="Phage_integrase"/>
    <property type="match status" value="1"/>
</dbReference>
<dbReference type="InterPro" id="IPR050090">
    <property type="entry name" value="Tyrosine_recombinase_XerCD"/>
</dbReference>
<dbReference type="InterPro" id="IPR044068">
    <property type="entry name" value="CB"/>
</dbReference>
<evidence type="ECO:0000256" key="2">
    <source>
        <dbReference type="ARBA" id="ARBA00022908"/>
    </source>
</evidence>
<evidence type="ECO:0000256" key="4">
    <source>
        <dbReference type="PROSITE-ProRule" id="PRU01248"/>
    </source>
</evidence>
<sequence length="383" mass="43555">MAKKSIPGLFKRGGVWHVDKQIAGFGRLRCSTGTGDHAEAQTFLIYKLEEIRKQVVYGARSYPTFRQAATRYLNEYADQPSAWHTATYLGQLDKYIGDIPVNEIKHSSFEAYIKDRRETASNRTINIALQRAVRVLNLCARKWRDEQNRPWLDSVPLIEMLDEKKTARTPYPLDWKEQDLLFSELAPHLKAMALFKVNTGCREQEVCKLQWDWEIPVPELGISVFLIPADFGGRFETSGVKNGEDRLVVLNSVARSIISSQRGQDPVWVFPYKGGPMARMNASGWRAARRRAAQKWEDLYKRPANVGFSTVRVHDLKHTFGRRLRAAGTHLEDRQVLLGHTNGSITTHYSAADLSKLLTEVEKLAHSAEEAPVITLLRRRGNG</sequence>
<proteinExistence type="inferred from homology"/>
<evidence type="ECO:0000259" key="6">
    <source>
        <dbReference type="PROSITE" id="PS51900"/>
    </source>
</evidence>
<keyword evidence="2" id="KW-0229">DNA integration</keyword>
<evidence type="ECO:0000313" key="8">
    <source>
        <dbReference type="Proteomes" id="UP000826050"/>
    </source>
</evidence>
<evidence type="ECO:0000313" key="7">
    <source>
        <dbReference type="EMBL" id="QXX78973.1"/>
    </source>
</evidence>
<comment type="similarity">
    <text evidence="1">Belongs to the 'phage' integrase family.</text>
</comment>
<evidence type="ECO:0000259" key="5">
    <source>
        <dbReference type="PROSITE" id="PS51898"/>
    </source>
</evidence>
<feature type="domain" description="Core-binding (CB)" evidence="6">
    <location>
        <begin position="63"/>
        <end position="140"/>
    </location>
</feature>
<feature type="domain" description="Tyr recombinase" evidence="5">
    <location>
        <begin position="168"/>
        <end position="362"/>
    </location>
</feature>
<dbReference type="RefSeq" id="WP_219235994.1">
    <property type="nucleotide sequence ID" value="NZ_CP049362.1"/>
</dbReference>
<reference evidence="7 8" key="1">
    <citation type="submission" date="2020-02" db="EMBL/GenBank/DDBJ databases">
        <title>Partial ammonium oxidation to N2 by heterotrophic bacteria.</title>
        <authorList>
            <person name="Wu M."/>
        </authorList>
    </citation>
    <scope>NUCLEOTIDE SEQUENCE [LARGE SCALE GENOMIC DNA]</scope>
    <source>
        <strain evidence="7 8">HO-1</strain>
    </source>
</reference>
<dbReference type="PANTHER" id="PTHR30349:SF41">
    <property type="entry name" value="INTEGRASE_RECOMBINASE PROTEIN MJ0367-RELATED"/>
    <property type="match status" value="1"/>
</dbReference>
<accession>A0ABX8SVP4</accession>
<evidence type="ECO:0000256" key="3">
    <source>
        <dbReference type="ARBA" id="ARBA00023125"/>
    </source>
</evidence>
<dbReference type="InterPro" id="IPR002104">
    <property type="entry name" value="Integrase_catalytic"/>
</dbReference>
<name>A0ABX8SVP4_9BURK</name>
<gene>
    <name evidence="7" type="ORF">FE795_08060</name>
</gene>
<dbReference type="EMBL" id="CP049362">
    <property type="protein sequence ID" value="QXX78973.1"/>
    <property type="molecule type" value="Genomic_DNA"/>
</dbReference>